<dbReference type="FunFam" id="3.40.50.880:FF:000002">
    <property type="entry name" value="CTP synthase"/>
    <property type="match status" value="1"/>
</dbReference>
<comment type="catalytic activity">
    <reaction evidence="11">
        <text>UTP + NH4(+) + ATP = CTP + ADP + phosphate + 2 H(+)</text>
        <dbReference type="Rhea" id="RHEA:16597"/>
        <dbReference type="ChEBI" id="CHEBI:15378"/>
        <dbReference type="ChEBI" id="CHEBI:28938"/>
        <dbReference type="ChEBI" id="CHEBI:30616"/>
        <dbReference type="ChEBI" id="CHEBI:37563"/>
        <dbReference type="ChEBI" id="CHEBI:43474"/>
        <dbReference type="ChEBI" id="CHEBI:46398"/>
        <dbReference type="ChEBI" id="CHEBI:456216"/>
    </reaction>
</comment>
<dbReference type="GO" id="GO:0042802">
    <property type="term" value="F:identical protein binding"/>
    <property type="evidence" value="ECO:0007669"/>
    <property type="project" value="TreeGrafter"/>
</dbReference>
<organism evidence="14 15">
    <name type="scientific">Anaeromonas frigoriresistens</name>
    <dbReference type="NCBI Taxonomy" id="2683708"/>
    <lineage>
        <taxon>Bacteria</taxon>
        <taxon>Bacillati</taxon>
        <taxon>Bacillota</taxon>
        <taxon>Tissierellia</taxon>
        <taxon>Tissierellales</taxon>
        <taxon>Thermohalobacteraceae</taxon>
        <taxon>Anaeromonas</taxon>
    </lineage>
</organism>
<feature type="binding site" evidence="11">
    <location>
        <position position="226"/>
    </location>
    <ligand>
        <name>CTP</name>
        <dbReference type="ChEBI" id="CHEBI:37563"/>
        <note>allosteric inhibitor</note>
    </ligand>
</feature>
<dbReference type="HAMAP" id="MF_01227">
    <property type="entry name" value="PyrG"/>
    <property type="match status" value="1"/>
</dbReference>
<comment type="function">
    <text evidence="11">Catalyzes the ATP-dependent amination of UTP to CTP with either L-glutamine or ammonia as the source of nitrogen. Regulates intracellular CTP levels through interactions with the four ribonucleotide triphosphates.</text>
</comment>
<feature type="region of interest" description="Amidoligase domain" evidence="11">
    <location>
        <begin position="1"/>
        <end position="269"/>
    </location>
</feature>
<evidence type="ECO:0000256" key="9">
    <source>
        <dbReference type="ARBA" id="ARBA00022975"/>
    </source>
</evidence>
<feature type="binding site" evidence="11">
    <location>
        <position position="143"/>
    </location>
    <ligand>
        <name>Mg(2+)</name>
        <dbReference type="ChEBI" id="CHEBI:18420"/>
    </ligand>
</feature>
<dbReference type="GO" id="GO:0097268">
    <property type="term" value="C:cytoophidium"/>
    <property type="evidence" value="ECO:0007669"/>
    <property type="project" value="UniProtKB-ARBA"/>
</dbReference>
<evidence type="ECO:0000256" key="6">
    <source>
        <dbReference type="ARBA" id="ARBA00022840"/>
    </source>
</evidence>
<dbReference type="AlphaFoldDB" id="A0A942UUJ5"/>
<dbReference type="NCBIfam" id="NF003792">
    <property type="entry name" value="PRK05380.1"/>
    <property type="match status" value="1"/>
</dbReference>
<evidence type="ECO:0000256" key="4">
    <source>
        <dbReference type="ARBA" id="ARBA00022723"/>
    </source>
</evidence>
<feature type="active site" description="Nucleophile; for glutamine hydrolysis" evidence="11">
    <location>
        <position position="383"/>
    </location>
</feature>
<evidence type="ECO:0000259" key="13">
    <source>
        <dbReference type="Pfam" id="PF06418"/>
    </source>
</evidence>
<keyword evidence="8 11" id="KW-0315">Glutamine amidotransferase</keyword>
<feature type="binding site" evidence="11">
    <location>
        <position position="56"/>
    </location>
    <ligand>
        <name>L-glutamine</name>
        <dbReference type="ChEBI" id="CHEBI:58359"/>
    </ligand>
</feature>
<keyword evidence="15" id="KW-1185">Reference proteome</keyword>
<comment type="catalytic activity">
    <reaction evidence="11">
        <text>L-glutamine + H2O = L-glutamate + NH4(+)</text>
        <dbReference type="Rhea" id="RHEA:15889"/>
        <dbReference type="ChEBI" id="CHEBI:15377"/>
        <dbReference type="ChEBI" id="CHEBI:28938"/>
        <dbReference type="ChEBI" id="CHEBI:29985"/>
        <dbReference type="ChEBI" id="CHEBI:58359"/>
    </reaction>
</comment>
<name>A0A942UUJ5_9FIRM</name>
<gene>
    <name evidence="11" type="primary">pyrG</name>
    <name evidence="14" type="ORF">GOQ27_01425</name>
</gene>
<comment type="caution">
    <text evidence="11">Lacks conserved residue(s) required for the propagation of feature annotation.</text>
</comment>
<evidence type="ECO:0000259" key="12">
    <source>
        <dbReference type="Pfam" id="PF00117"/>
    </source>
</evidence>
<feature type="active site" evidence="11">
    <location>
        <position position="511"/>
    </location>
</feature>
<feature type="binding site" evidence="11">
    <location>
        <position position="15"/>
    </location>
    <ligand>
        <name>CTP</name>
        <dbReference type="ChEBI" id="CHEBI:37563"/>
        <note>allosteric inhibitor</note>
    </ligand>
</feature>
<dbReference type="GO" id="GO:0019856">
    <property type="term" value="P:pyrimidine nucleobase biosynthetic process"/>
    <property type="evidence" value="ECO:0007669"/>
    <property type="project" value="TreeGrafter"/>
</dbReference>
<dbReference type="InterPro" id="IPR017456">
    <property type="entry name" value="CTP_synthase_N"/>
</dbReference>
<comment type="similarity">
    <text evidence="2 11">Belongs to the CTP synthase family.</text>
</comment>
<evidence type="ECO:0000256" key="11">
    <source>
        <dbReference type="HAMAP-Rule" id="MF_01227"/>
    </source>
</evidence>
<sequence>MSSTKYIFVTGGVVSSLGKGITAASLGQLLKSRGLEVTIQKFDPYINVDPGTMSPYQHGEVFVTDDGAETDLDLGHYERFIDINLSKNSNVTTGKVYWSVITKERRGDYLGGTVQVIPHITNEIKDRVYRVSKEKKVDVVITEIGGTVGDIESLPFLEAIRQVKYDVGRENVMYLHVTLVPYLTKAGEIKTKPTQHSVKELRSIGIQPDVIVCRTEHELSQEIKEKIGLFCNLDHNNVVQNLDAETLYEVPLWLEREGLPQMVAKRLNLDVKEPDLTEWTEMVRKMKNPKDKVKIALVGKYVELKDAYLSVAESLRHAGIANEVEIDIDWVHSEEIDNGNCEEILKDADGILVPGGFGDRGIEGKICAIKYARENKVPFLGICLGMQMAVVEFARNVLNLSDSHSSELLPSTTHPVIDIMPEQVDIEDMGGTMRLGLYPCKIAEGSKSKEAYSEDLVYERHRHRYEFNNQYRDRLEAKGMVISGVSPDERLVEIVEIKDHPWFVASQFHPEFKSRPTRSHPLFRDFIKASFENKGK</sequence>
<dbReference type="Proteomes" id="UP000724672">
    <property type="component" value="Unassembled WGS sequence"/>
</dbReference>
<dbReference type="Gene3D" id="3.40.50.300">
    <property type="entry name" value="P-loop containing nucleotide triphosphate hydrolases"/>
    <property type="match status" value="1"/>
</dbReference>
<feature type="binding site" evidence="11">
    <location>
        <position position="356"/>
    </location>
    <ligand>
        <name>L-glutamine</name>
        <dbReference type="ChEBI" id="CHEBI:58359"/>
    </ligand>
</feature>
<feature type="binding site" evidence="11">
    <location>
        <position position="15"/>
    </location>
    <ligand>
        <name>UTP</name>
        <dbReference type="ChEBI" id="CHEBI:46398"/>
    </ligand>
</feature>
<dbReference type="InterPro" id="IPR029062">
    <property type="entry name" value="Class_I_gatase-like"/>
</dbReference>
<dbReference type="Pfam" id="PF00117">
    <property type="entry name" value="GATase"/>
    <property type="match status" value="1"/>
</dbReference>
<dbReference type="EC" id="6.3.4.2" evidence="11"/>
<dbReference type="GO" id="GO:0003883">
    <property type="term" value="F:CTP synthase activity"/>
    <property type="evidence" value="ECO:0007669"/>
    <property type="project" value="UniProtKB-UniRule"/>
</dbReference>
<feature type="binding site" evidence="11">
    <location>
        <begin position="16"/>
        <end position="21"/>
    </location>
    <ligand>
        <name>ATP</name>
        <dbReference type="ChEBI" id="CHEBI:30616"/>
    </ligand>
</feature>
<dbReference type="NCBIfam" id="TIGR00337">
    <property type="entry name" value="PyrG"/>
    <property type="match status" value="1"/>
</dbReference>
<feature type="binding site" evidence="11">
    <location>
        <begin position="384"/>
        <end position="387"/>
    </location>
    <ligand>
        <name>L-glutamine</name>
        <dbReference type="ChEBI" id="CHEBI:58359"/>
    </ligand>
</feature>
<keyword evidence="6 11" id="KW-0067">ATP-binding</keyword>
<keyword evidence="5 11" id="KW-0547">Nucleotide-binding</keyword>
<comment type="miscellaneous">
    <text evidence="11">CTPSs have evolved a hybrid strategy for distinguishing between UTP and CTP. The overlapping regions of the product feedback inhibitory and substrate sites recognize a common feature in both compounds, the triphosphate moiety. To differentiate isosteric substrate and product pyrimidine rings, an additional pocket far from the expected kinase/ligase catalytic site, specifically recognizes the cytosine and ribose portions of the product inhibitor.</text>
</comment>
<feature type="binding site" evidence="11">
    <location>
        <begin position="190"/>
        <end position="195"/>
    </location>
    <ligand>
        <name>CTP</name>
        <dbReference type="ChEBI" id="CHEBI:37563"/>
        <note>allosteric inhibitor</note>
    </ligand>
</feature>
<dbReference type="GO" id="GO:0005524">
    <property type="term" value="F:ATP binding"/>
    <property type="evidence" value="ECO:0007669"/>
    <property type="project" value="UniProtKB-KW"/>
</dbReference>
<proteinExistence type="inferred from homology"/>
<dbReference type="FunFam" id="3.40.50.300:FF:000009">
    <property type="entry name" value="CTP synthase"/>
    <property type="match status" value="1"/>
</dbReference>
<feature type="binding site" evidence="11">
    <location>
        <position position="407"/>
    </location>
    <ligand>
        <name>L-glutamine</name>
        <dbReference type="ChEBI" id="CHEBI:58359"/>
    </ligand>
</feature>
<dbReference type="GO" id="GO:0044210">
    <property type="term" value="P:'de novo' CTP biosynthetic process"/>
    <property type="evidence" value="ECO:0007669"/>
    <property type="project" value="UniProtKB-UniRule"/>
</dbReference>
<evidence type="ECO:0000313" key="14">
    <source>
        <dbReference type="EMBL" id="MBS4537101.1"/>
    </source>
</evidence>
<keyword evidence="7 11" id="KW-0460">Magnesium</keyword>
<feature type="binding site" evidence="11">
    <location>
        <position position="464"/>
    </location>
    <ligand>
        <name>L-glutamine</name>
        <dbReference type="ChEBI" id="CHEBI:58359"/>
    </ligand>
</feature>
<feature type="domain" description="CTP synthase N-terminal" evidence="13">
    <location>
        <begin position="5"/>
        <end position="269"/>
    </location>
</feature>
<dbReference type="PANTHER" id="PTHR11550:SF0">
    <property type="entry name" value="CTP SYNTHASE-RELATED"/>
    <property type="match status" value="1"/>
</dbReference>
<feature type="binding site" evidence="11">
    <location>
        <begin position="190"/>
        <end position="195"/>
    </location>
    <ligand>
        <name>UTP</name>
        <dbReference type="ChEBI" id="CHEBI:46398"/>
    </ligand>
</feature>
<dbReference type="RefSeq" id="WP_203365032.1">
    <property type="nucleotide sequence ID" value="NZ_WSFT01000012.1"/>
</dbReference>
<dbReference type="SUPFAM" id="SSF52540">
    <property type="entry name" value="P-loop containing nucleoside triphosphate hydrolases"/>
    <property type="match status" value="1"/>
</dbReference>
<protein>
    <recommendedName>
        <fullName evidence="11">CTP synthase</fullName>
        <ecNumber evidence="11">6.3.4.2</ecNumber>
    </recommendedName>
    <alternativeName>
        <fullName evidence="11">Cytidine 5'-triphosphate synthase</fullName>
    </alternativeName>
    <alternativeName>
        <fullName evidence="11">Cytidine triphosphate synthetase</fullName>
        <shortName evidence="11">CTP synthetase</shortName>
        <shortName evidence="11">CTPS</shortName>
    </alternativeName>
    <alternativeName>
        <fullName evidence="11">UTP--ammonia ligase</fullName>
    </alternativeName>
</protein>
<comment type="activity regulation">
    <text evidence="11">Allosterically activated by GTP, when glutamine is the substrate; GTP has no effect on the reaction when ammonia is the substrate. The allosteric effector GTP functions by stabilizing the protein conformation that binds the tetrahedral intermediate(s) formed during glutamine hydrolysis. Inhibited by the product CTP, via allosteric rather than competitive inhibition.</text>
</comment>
<evidence type="ECO:0000256" key="3">
    <source>
        <dbReference type="ARBA" id="ARBA00022598"/>
    </source>
</evidence>
<dbReference type="InterPro" id="IPR027417">
    <property type="entry name" value="P-loop_NTPase"/>
</dbReference>
<keyword evidence="3 11" id="KW-0436">Ligase</keyword>
<dbReference type="GO" id="GO:0046872">
    <property type="term" value="F:metal ion binding"/>
    <property type="evidence" value="ECO:0007669"/>
    <property type="project" value="UniProtKB-KW"/>
</dbReference>
<feature type="binding site" evidence="11">
    <location>
        <position position="73"/>
    </location>
    <ligand>
        <name>ATP</name>
        <dbReference type="ChEBI" id="CHEBI:30616"/>
    </ligand>
</feature>
<comment type="catalytic activity">
    <reaction evidence="10 11">
        <text>UTP + L-glutamine + ATP + H2O = CTP + L-glutamate + ADP + phosphate + 2 H(+)</text>
        <dbReference type="Rhea" id="RHEA:26426"/>
        <dbReference type="ChEBI" id="CHEBI:15377"/>
        <dbReference type="ChEBI" id="CHEBI:15378"/>
        <dbReference type="ChEBI" id="CHEBI:29985"/>
        <dbReference type="ChEBI" id="CHEBI:30616"/>
        <dbReference type="ChEBI" id="CHEBI:37563"/>
        <dbReference type="ChEBI" id="CHEBI:43474"/>
        <dbReference type="ChEBI" id="CHEBI:46398"/>
        <dbReference type="ChEBI" id="CHEBI:58359"/>
        <dbReference type="ChEBI" id="CHEBI:456216"/>
        <dbReference type="EC" id="6.3.4.2"/>
    </reaction>
</comment>
<feature type="binding site" evidence="11">
    <location>
        <position position="73"/>
    </location>
    <ligand>
        <name>Mg(2+)</name>
        <dbReference type="ChEBI" id="CHEBI:18420"/>
    </ligand>
</feature>
<reference evidence="14" key="1">
    <citation type="submission" date="2019-12" db="EMBL/GenBank/DDBJ databases">
        <title>Clostridiaceae gen. nov. sp. nov., isolated from sediment in Xinjiang, China.</title>
        <authorList>
            <person name="Zhang R."/>
        </authorList>
    </citation>
    <scope>NUCLEOTIDE SEQUENCE</scope>
    <source>
        <strain evidence="14">D2Q-11</strain>
    </source>
</reference>
<feature type="active site" evidence="11">
    <location>
        <position position="509"/>
    </location>
</feature>
<evidence type="ECO:0000256" key="10">
    <source>
        <dbReference type="ARBA" id="ARBA00047781"/>
    </source>
</evidence>
<feature type="binding site" evidence="11">
    <location>
        <position position="226"/>
    </location>
    <ligand>
        <name>UTP</name>
        <dbReference type="ChEBI" id="CHEBI:46398"/>
    </ligand>
</feature>
<feature type="binding site" evidence="11">
    <location>
        <position position="244"/>
    </location>
    <ligand>
        <name>ATP</name>
        <dbReference type="ChEBI" id="CHEBI:30616"/>
    </ligand>
</feature>
<comment type="caution">
    <text evidence="14">The sequence shown here is derived from an EMBL/GenBank/DDBJ whole genome shotgun (WGS) entry which is preliminary data.</text>
</comment>
<dbReference type="Pfam" id="PF06418">
    <property type="entry name" value="CTP_synth_N"/>
    <property type="match status" value="1"/>
</dbReference>
<evidence type="ECO:0000256" key="5">
    <source>
        <dbReference type="ARBA" id="ARBA00022741"/>
    </source>
</evidence>
<dbReference type="InterPro" id="IPR033828">
    <property type="entry name" value="GATase1_CTP_Synthase"/>
</dbReference>
<dbReference type="CDD" id="cd01746">
    <property type="entry name" value="GATase1_CTP_Synthase"/>
    <property type="match status" value="1"/>
</dbReference>
<comment type="subunit">
    <text evidence="11">Homotetramer.</text>
</comment>
<dbReference type="GO" id="GO:0005829">
    <property type="term" value="C:cytosol"/>
    <property type="evidence" value="ECO:0007669"/>
    <property type="project" value="TreeGrafter"/>
</dbReference>
<dbReference type="InterPro" id="IPR017926">
    <property type="entry name" value="GATASE"/>
</dbReference>
<dbReference type="Gene3D" id="3.40.50.880">
    <property type="match status" value="1"/>
</dbReference>
<evidence type="ECO:0000256" key="8">
    <source>
        <dbReference type="ARBA" id="ARBA00022962"/>
    </source>
</evidence>
<dbReference type="PROSITE" id="PS51273">
    <property type="entry name" value="GATASE_TYPE_1"/>
    <property type="match status" value="1"/>
</dbReference>
<comment type="pathway">
    <text evidence="1 11">Pyrimidine metabolism; CTP biosynthesis via de novo pathway; CTP from UDP: step 2/2.</text>
</comment>
<evidence type="ECO:0000256" key="1">
    <source>
        <dbReference type="ARBA" id="ARBA00005171"/>
    </source>
</evidence>
<feature type="domain" description="Glutamine amidotransferase" evidence="12">
    <location>
        <begin position="304"/>
        <end position="528"/>
    </location>
</feature>
<feature type="binding site" evidence="11">
    <location>
        <begin position="150"/>
        <end position="152"/>
    </location>
    <ligand>
        <name>CTP</name>
        <dbReference type="ChEBI" id="CHEBI:37563"/>
        <note>allosteric inhibitor</note>
    </ligand>
</feature>
<dbReference type="SUPFAM" id="SSF52317">
    <property type="entry name" value="Class I glutamine amidotransferase-like"/>
    <property type="match status" value="1"/>
</dbReference>
<evidence type="ECO:0000256" key="7">
    <source>
        <dbReference type="ARBA" id="ARBA00022842"/>
    </source>
</evidence>
<accession>A0A942UUJ5</accession>
<dbReference type="CDD" id="cd03113">
    <property type="entry name" value="CTPS_N"/>
    <property type="match status" value="1"/>
</dbReference>
<dbReference type="EMBL" id="WSFT01000012">
    <property type="protein sequence ID" value="MBS4537101.1"/>
    <property type="molecule type" value="Genomic_DNA"/>
</dbReference>
<keyword evidence="4 11" id="KW-0479">Metal-binding</keyword>
<evidence type="ECO:0000313" key="15">
    <source>
        <dbReference type="Proteomes" id="UP000724672"/>
    </source>
</evidence>
<dbReference type="InterPro" id="IPR004468">
    <property type="entry name" value="CTP_synthase"/>
</dbReference>
<dbReference type="PANTHER" id="PTHR11550">
    <property type="entry name" value="CTP SYNTHASE"/>
    <property type="match status" value="1"/>
</dbReference>
<keyword evidence="9 11" id="KW-0665">Pyrimidine biosynthesis</keyword>
<evidence type="ECO:0000256" key="2">
    <source>
        <dbReference type="ARBA" id="ARBA00007533"/>
    </source>
</evidence>